<dbReference type="RefSeq" id="XP_001032830.2">
    <property type="nucleotide sequence ID" value="XM_001032830.2"/>
</dbReference>
<protein>
    <submittedName>
        <fullName evidence="10">Serine/Threonine kinase domain protein</fullName>
    </submittedName>
</protein>
<feature type="domain" description="Protein kinase" evidence="9">
    <location>
        <begin position="73"/>
        <end position="334"/>
    </location>
</feature>
<keyword evidence="4 7" id="KW-0067">ATP-binding</keyword>
<organism evidence="10 11">
    <name type="scientific">Tetrahymena thermophila (strain SB210)</name>
    <dbReference type="NCBI Taxonomy" id="312017"/>
    <lineage>
        <taxon>Eukaryota</taxon>
        <taxon>Sar</taxon>
        <taxon>Alveolata</taxon>
        <taxon>Ciliophora</taxon>
        <taxon>Intramacronucleata</taxon>
        <taxon>Oligohymenophorea</taxon>
        <taxon>Hymenostomatida</taxon>
        <taxon>Tetrahymenina</taxon>
        <taxon>Tetrahymenidae</taxon>
        <taxon>Tetrahymena</taxon>
    </lineage>
</organism>
<dbReference type="GO" id="GO:0005634">
    <property type="term" value="C:nucleus"/>
    <property type="evidence" value="ECO:0007669"/>
    <property type="project" value="TreeGrafter"/>
</dbReference>
<dbReference type="CDD" id="cd00180">
    <property type="entry name" value="PKc"/>
    <property type="match status" value="1"/>
</dbReference>
<dbReference type="PANTHER" id="PTHR11042:SF190">
    <property type="entry name" value="MITOSIS INHIBITOR PROTEIN KINASE MIK1"/>
    <property type="match status" value="1"/>
</dbReference>
<dbReference type="Gene3D" id="1.10.510.10">
    <property type="entry name" value="Transferase(Phosphotransferase) domain 1"/>
    <property type="match status" value="1"/>
</dbReference>
<dbReference type="SUPFAM" id="SSF56112">
    <property type="entry name" value="Protein kinase-like (PK-like)"/>
    <property type="match status" value="1"/>
</dbReference>
<evidence type="ECO:0000259" key="9">
    <source>
        <dbReference type="PROSITE" id="PS50011"/>
    </source>
</evidence>
<keyword evidence="11" id="KW-1185">Reference proteome</keyword>
<dbReference type="KEGG" id="tet:TTHERM_00486180"/>
<keyword evidence="1" id="KW-0808">Transferase</keyword>
<evidence type="ECO:0000256" key="6">
    <source>
        <dbReference type="ARBA" id="ARBA00037982"/>
    </source>
</evidence>
<evidence type="ECO:0000256" key="5">
    <source>
        <dbReference type="ARBA" id="ARBA00023193"/>
    </source>
</evidence>
<evidence type="ECO:0000256" key="7">
    <source>
        <dbReference type="PROSITE-ProRule" id="PRU10141"/>
    </source>
</evidence>
<evidence type="ECO:0000313" key="10">
    <source>
        <dbReference type="EMBL" id="EAR85167.2"/>
    </source>
</evidence>
<dbReference type="PROSITE" id="PS00108">
    <property type="entry name" value="PROTEIN_KINASE_ST"/>
    <property type="match status" value="1"/>
</dbReference>
<gene>
    <name evidence="10" type="ORF">TTHERM_00486180</name>
</gene>
<dbReference type="InterPro" id="IPR050339">
    <property type="entry name" value="CC_SR_Kinase"/>
</dbReference>
<dbReference type="InterPro" id="IPR000719">
    <property type="entry name" value="Prot_kinase_dom"/>
</dbReference>
<keyword evidence="2 7" id="KW-0547">Nucleotide-binding</keyword>
<comment type="similarity">
    <text evidence="6">Belongs to the protein kinase superfamily. Ser/Thr protein kinase family. GCN2 subfamily.</text>
</comment>
<reference evidence="11" key="1">
    <citation type="journal article" date="2006" name="PLoS Biol.">
        <title>Macronuclear genome sequence of the ciliate Tetrahymena thermophila, a model eukaryote.</title>
        <authorList>
            <person name="Eisen J.A."/>
            <person name="Coyne R.S."/>
            <person name="Wu M."/>
            <person name="Wu D."/>
            <person name="Thiagarajan M."/>
            <person name="Wortman J.R."/>
            <person name="Badger J.H."/>
            <person name="Ren Q."/>
            <person name="Amedeo P."/>
            <person name="Jones K.M."/>
            <person name="Tallon L.J."/>
            <person name="Delcher A.L."/>
            <person name="Salzberg S.L."/>
            <person name="Silva J.C."/>
            <person name="Haas B.J."/>
            <person name="Majoros W.H."/>
            <person name="Farzad M."/>
            <person name="Carlton J.M."/>
            <person name="Smith R.K. Jr."/>
            <person name="Garg J."/>
            <person name="Pearlman R.E."/>
            <person name="Karrer K.M."/>
            <person name="Sun L."/>
            <person name="Manning G."/>
            <person name="Elde N.C."/>
            <person name="Turkewitz A.P."/>
            <person name="Asai D.J."/>
            <person name="Wilkes D.E."/>
            <person name="Wang Y."/>
            <person name="Cai H."/>
            <person name="Collins K."/>
            <person name="Stewart B.A."/>
            <person name="Lee S.R."/>
            <person name="Wilamowska K."/>
            <person name="Weinberg Z."/>
            <person name="Ruzzo W.L."/>
            <person name="Wloga D."/>
            <person name="Gaertig J."/>
            <person name="Frankel J."/>
            <person name="Tsao C.-C."/>
            <person name="Gorovsky M.A."/>
            <person name="Keeling P.J."/>
            <person name="Waller R.F."/>
            <person name="Patron N.J."/>
            <person name="Cherry J.M."/>
            <person name="Stover N.A."/>
            <person name="Krieger C.J."/>
            <person name="del Toro C."/>
            <person name="Ryder H.F."/>
            <person name="Williamson S.C."/>
            <person name="Barbeau R.A."/>
            <person name="Hamilton E.P."/>
            <person name="Orias E."/>
        </authorList>
    </citation>
    <scope>NUCLEOTIDE SEQUENCE [LARGE SCALE GENOMIC DNA]</scope>
    <source>
        <strain evidence="11">SB210</strain>
    </source>
</reference>
<dbReference type="eggNOG" id="KOG0660">
    <property type="taxonomic scope" value="Eukaryota"/>
</dbReference>
<dbReference type="InterPro" id="IPR011009">
    <property type="entry name" value="Kinase-like_dom_sf"/>
</dbReference>
<dbReference type="STRING" id="312017.I7MGH4"/>
<accession>I7MGH4</accession>
<dbReference type="GO" id="GO:0017148">
    <property type="term" value="P:negative regulation of translation"/>
    <property type="evidence" value="ECO:0007669"/>
    <property type="project" value="UniProtKB-KW"/>
</dbReference>
<evidence type="ECO:0000256" key="1">
    <source>
        <dbReference type="ARBA" id="ARBA00022679"/>
    </source>
</evidence>
<dbReference type="Pfam" id="PF00069">
    <property type="entry name" value="Pkinase"/>
    <property type="match status" value="1"/>
</dbReference>
<proteinExistence type="inferred from homology"/>
<dbReference type="GeneID" id="7831127"/>
<dbReference type="Proteomes" id="UP000009168">
    <property type="component" value="Unassembled WGS sequence"/>
</dbReference>
<dbReference type="InterPro" id="IPR008271">
    <property type="entry name" value="Ser/Thr_kinase_AS"/>
</dbReference>
<evidence type="ECO:0000313" key="11">
    <source>
        <dbReference type="Proteomes" id="UP000009168"/>
    </source>
</evidence>
<dbReference type="EMBL" id="GG662587">
    <property type="protein sequence ID" value="EAR85167.2"/>
    <property type="molecule type" value="Genomic_DNA"/>
</dbReference>
<feature type="binding site" evidence="7">
    <location>
        <position position="102"/>
    </location>
    <ligand>
        <name>ATP</name>
        <dbReference type="ChEBI" id="CHEBI:30616"/>
    </ligand>
</feature>
<evidence type="ECO:0000256" key="8">
    <source>
        <dbReference type="SAM" id="Coils"/>
    </source>
</evidence>
<dbReference type="OrthoDB" id="312177at2759"/>
<keyword evidence="5" id="KW-0652">Protein synthesis inhibitor</keyword>
<dbReference type="GO" id="GO:0005524">
    <property type="term" value="F:ATP binding"/>
    <property type="evidence" value="ECO:0007669"/>
    <property type="project" value="UniProtKB-UniRule"/>
</dbReference>
<evidence type="ECO:0000256" key="3">
    <source>
        <dbReference type="ARBA" id="ARBA00022777"/>
    </source>
</evidence>
<dbReference type="InterPro" id="IPR017441">
    <property type="entry name" value="Protein_kinase_ATP_BS"/>
</dbReference>
<evidence type="ECO:0000256" key="2">
    <source>
        <dbReference type="ARBA" id="ARBA00022741"/>
    </source>
</evidence>
<dbReference type="GO" id="GO:0004672">
    <property type="term" value="F:protein kinase activity"/>
    <property type="evidence" value="ECO:0007669"/>
    <property type="project" value="InterPro"/>
</dbReference>
<name>I7MGH4_TETTS</name>
<keyword evidence="8" id="KW-0175">Coiled coil</keyword>
<sequence length="572" mass="67012">MGETQSTLQKIDLTKKHAYDPNNYPENPKQNAFQELDINQQTHFVNEILKQKFNDFGNKGKSILQFLKEKGYLLTDQILGKGGFGMVVKGYSVPLKKYVAIKIIKFKTQKQFFDNLLEFNNQQDLKQKNILQSIQIMNFNELQIQFIVMDLCKTDLVEYLNYFLSQKKWLKNLEILQLWLQLVQGLKYLHSQNILHLDIKPANILLGIDNFWKYNDFGLSFVLRDGQESTTDTKGFTSTYSSPEQYLLHQFKVKTPISKESDIYSLGLVFLLTTKVILSKETLIKLKLDSNLLAKCYNDEYSDLNEQIIKKMLKTNPQKRITLDQLESVIQENIQILENKGNYFKEQINVRNKSLPSLDIEKITKQNQLEKNKSQSQIEKIQIYYPSKRVLTNREYNDQQLQSNRQQSTTASLTPLKLRRKVISNPNDQNNKNQSNNQQSFDSQVDLVQLGADKKMHGLPYILENNLANRSQGYLNQNTVTITQTSNKLTKNDYQFQNQKIQNLISKQKNEMEQNIQSVKNRYLSLQTNKIEVKSQNIQKNNNSFLPKIYQNRAQINLQNIYFDENKQQKFK</sequence>
<dbReference type="SMART" id="SM00220">
    <property type="entry name" value="S_TKc"/>
    <property type="match status" value="1"/>
</dbReference>
<dbReference type="GO" id="GO:0005737">
    <property type="term" value="C:cytoplasm"/>
    <property type="evidence" value="ECO:0007669"/>
    <property type="project" value="TreeGrafter"/>
</dbReference>
<evidence type="ECO:0000256" key="4">
    <source>
        <dbReference type="ARBA" id="ARBA00022840"/>
    </source>
</evidence>
<dbReference type="InParanoid" id="I7MGH4"/>
<dbReference type="PROSITE" id="PS00107">
    <property type="entry name" value="PROTEIN_KINASE_ATP"/>
    <property type="match status" value="1"/>
</dbReference>
<dbReference type="AlphaFoldDB" id="I7MGH4"/>
<feature type="coiled-coil region" evidence="8">
    <location>
        <begin position="502"/>
        <end position="529"/>
    </location>
</feature>
<dbReference type="GO" id="GO:0110031">
    <property type="term" value="P:negative regulation of G2/MI transition of meiotic cell cycle"/>
    <property type="evidence" value="ECO:0007669"/>
    <property type="project" value="TreeGrafter"/>
</dbReference>
<dbReference type="PROSITE" id="PS50011">
    <property type="entry name" value="PROTEIN_KINASE_DOM"/>
    <property type="match status" value="1"/>
</dbReference>
<keyword evidence="3 10" id="KW-0418">Kinase</keyword>
<dbReference type="PANTHER" id="PTHR11042">
    <property type="entry name" value="EUKARYOTIC TRANSLATION INITIATION FACTOR 2-ALPHA KINASE EIF2-ALPHA KINASE -RELATED"/>
    <property type="match status" value="1"/>
</dbReference>